<dbReference type="Proteomes" id="UP000603728">
    <property type="component" value="Unassembled WGS sequence"/>
</dbReference>
<evidence type="ECO:0000313" key="2">
    <source>
        <dbReference type="Proteomes" id="UP000603728"/>
    </source>
</evidence>
<dbReference type="RefSeq" id="WP_201998317.1">
    <property type="nucleotide sequence ID" value="NZ_JAERSF010000001.1"/>
</dbReference>
<evidence type="ECO:0008006" key="3">
    <source>
        <dbReference type="Google" id="ProtNLM"/>
    </source>
</evidence>
<organism evidence="1 2">
    <name type="scientific">Flavobacterium tagetis</name>
    <dbReference type="NCBI Taxonomy" id="2801336"/>
    <lineage>
        <taxon>Bacteria</taxon>
        <taxon>Pseudomonadati</taxon>
        <taxon>Bacteroidota</taxon>
        <taxon>Flavobacteriia</taxon>
        <taxon>Flavobacteriales</taxon>
        <taxon>Flavobacteriaceae</taxon>
        <taxon>Flavobacterium</taxon>
    </lineage>
</organism>
<keyword evidence="2" id="KW-1185">Reference proteome</keyword>
<protein>
    <recommendedName>
        <fullName evidence="3">Bacteriocin-type signal sequence-containing protein</fullName>
    </recommendedName>
</protein>
<proteinExistence type="predicted"/>
<sequence>MKKDLKSKLIEKNGILIGGFSFLSPSELIKIKGGIKEKEQNLCNVNQFDCSYNSNTICS</sequence>
<name>A0ABS1K7G7_9FLAO</name>
<evidence type="ECO:0000313" key="1">
    <source>
        <dbReference type="EMBL" id="MBL0735416.1"/>
    </source>
</evidence>
<comment type="caution">
    <text evidence="1">The sequence shown here is derived from an EMBL/GenBank/DDBJ whole genome shotgun (WGS) entry which is preliminary data.</text>
</comment>
<accession>A0ABS1K7G7</accession>
<gene>
    <name evidence="1" type="ORF">JI750_00840</name>
</gene>
<reference evidence="1 2" key="1">
    <citation type="submission" date="2021-01" db="EMBL/GenBank/DDBJ databases">
        <title>Genome seq and assembly of Flavobacterium sp. GN10.</title>
        <authorList>
            <person name="Chhetri G."/>
        </authorList>
    </citation>
    <scope>NUCLEOTIDE SEQUENCE [LARGE SCALE GENOMIC DNA]</scope>
    <source>
        <strain evidence="1 2">GN10</strain>
    </source>
</reference>
<dbReference type="EMBL" id="JAERSF010000001">
    <property type="protein sequence ID" value="MBL0735416.1"/>
    <property type="molecule type" value="Genomic_DNA"/>
</dbReference>